<sequence length="117" mass="12403">MNMTKIISVAMLVAFGSMVSAEQLNAYSDTNCQDYIATYYGRAVGQAQNVPTFYSFRGVGMEKSGSYLATNDGGCNTANGKYYTGTGHATGTTECHGYGGGFNCIAKELYCDGTTCD</sequence>
<gene>
    <name evidence="2" type="ORF">OIDMADRAFT_36216</name>
</gene>
<proteinExistence type="predicted"/>
<name>A0A0C3GR68_OIDMZ</name>
<organism evidence="2 3">
    <name type="scientific">Oidiodendron maius (strain Zn)</name>
    <dbReference type="NCBI Taxonomy" id="913774"/>
    <lineage>
        <taxon>Eukaryota</taxon>
        <taxon>Fungi</taxon>
        <taxon>Dikarya</taxon>
        <taxon>Ascomycota</taxon>
        <taxon>Pezizomycotina</taxon>
        <taxon>Leotiomycetes</taxon>
        <taxon>Leotiomycetes incertae sedis</taxon>
        <taxon>Myxotrichaceae</taxon>
        <taxon>Oidiodendron</taxon>
    </lineage>
</organism>
<dbReference type="AlphaFoldDB" id="A0A0C3GR68"/>
<keyword evidence="3" id="KW-1185">Reference proteome</keyword>
<feature type="chain" id="PRO_5002174600" evidence="1">
    <location>
        <begin position="22"/>
        <end position="117"/>
    </location>
</feature>
<accession>A0A0C3GR68</accession>
<evidence type="ECO:0000313" key="3">
    <source>
        <dbReference type="Proteomes" id="UP000054321"/>
    </source>
</evidence>
<keyword evidence="1" id="KW-0732">Signal</keyword>
<reference evidence="2 3" key="1">
    <citation type="submission" date="2014-04" db="EMBL/GenBank/DDBJ databases">
        <authorList>
            <consortium name="DOE Joint Genome Institute"/>
            <person name="Kuo A."/>
            <person name="Martino E."/>
            <person name="Perotto S."/>
            <person name="Kohler A."/>
            <person name="Nagy L.G."/>
            <person name="Floudas D."/>
            <person name="Copeland A."/>
            <person name="Barry K.W."/>
            <person name="Cichocki N."/>
            <person name="Veneault-Fourrey C."/>
            <person name="LaButti K."/>
            <person name="Lindquist E.A."/>
            <person name="Lipzen A."/>
            <person name="Lundell T."/>
            <person name="Morin E."/>
            <person name="Murat C."/>
            <person name="Sun H."/>
            <person name="Tunlid A."/>
            <person name="Henrissat B."/>
            <person name="Grigoriev I.V."/>
            <person name="Hibbett D.S."/>
            <person name="Martin F."/>
            <person name="Nordberg H.P."/>
            <person name="Cantor M.N."/>
            <person name="Hua S.X."/>
        </authorList>
    </citation>
    <scope>NUCLEOTIDE SEQUENCE [LARGE SCALE GENOMIC DNA]</scope>
    <source>
        <strain evidence="2 3">Zn</strain>
    </source>
</reference>
<dbReference type="EMBL" id="KN832902">
    <property type="protein sequence ID" value="KIM92981.1"/>
    <property type="molecule type" value="Genomic_DNA"/>
</dbReference>
<evidence type="ECO:0000313" key="2">
    <source>
        <dbReference type="EMBL" id="KIM92981.1"/>
    </source>
</evidence>
<dbReference type="Proteomes" id="UP000054321">
    <property type="component" value="Unassembled WGS sequence"/>
</dbReference>
<dbReference type="HOGENOM" id="CLU_2085477_0_0_1"/>
<reference evidence="3" key="2">
    <citation type="submission" date="2015-01" db="EMBL/GenBank/DDBJ databases">
        <title>Evolutionary Origins and Diversification of the Mycorrhizal Mutualists.</title>
        <authorList>
            <consortium name="DOE Joint Genome Institute"/>
            <consortium name="Mycorrhizal Genomics Consortium"/>
            <person name="Kohler A."/>
            <person name="Kuo A."/>
            <person name="Nagy L.G."/>
            <person name="Floudas D."/>
            <person name="Copeland A."/>
            <person name="Barry K.W."/>
            <person name="Cichocki N."/>
            <person name="Veneault-Fourrey C."/>
            <person name="LaButti K."/>
            <person name="Lindquist E.A."/>
            <person name="Lipzen A."/>
            <person name="Lundell T."/>
            <person name="Morin E."/>
            <person name="Murat C."/>
            <person name="Riley R."/>
            <person name="Ohm R."/>
            <person name="Sun H."/>
            <person name="Tunlid A."/>
            <person name="Henrissat B."/>
            <person name="Grigoriev I.V."/>
            <person name="Hibbett D.S."/>
            <person name="Martin F."/>
        </authorList>
    </citation>
    <scope>NUCLEOTIDE SEQUENCE [LARGE SCALE GENOMIC DNA]</scope>
    <source>
        <strain evidence="3">Zn</strain>
    </source>
</reference>
<protein>
    <submittedName>
        <fullName evidence="2">Uncharacterized protein</fullName>
    </submittedName>
</protein>
<evidence type="ECO:0000256" key="1">
    <source>
        <dbReference type="SAM" id="SignalP"/>
    </source>
</evidence>
<feature type="signal peptide" evidence="1">
    <location>
        <begin position="1"/>
        <end position="21"/>
    </location>
</feature>
<dbReference type="InParanoid" id="A0A0C3GR68"/>